<evidence type="ECO:0000313" key="1">
    <source>
        <dbReference type="EMBL" id="RGJ21517.1"/>
    </source>
</evidence>
<evidence type="ECO:0000313" key="2">
    <source>
        <dbReference type="Proteomes" id="UP000260655"/>
    </source>
</evidence>
<dbReference type="RefSeq" id="WP_117558778.1">
    <property type="nucleotide sequence ID" value="NZ_QSOV01000016.1"/>
</dbReference>
<reference evidence="1 2" key="1">
    <citation type="submission" date="2018-08" db="EMBL/GenBank/DDBJ databases">
        <title>A genome reference for cultivated species of the human gut microbiota.</title>
        <authorList>
            <person name="Zou Y."/>
            <person name="Xue W."/>
            <person name="Luo G."/>
        </authorList>
    </citation>
    <scope>NUCLEOTIDE SEQUENCE [LARGE SCALE GENOMIC DNA]</scope>
    <source>
        <strain evidence="1 2">TM07-19</strain>
    </source>
</reference>
<protein>
    <submittedName>
        <fullName evidence="1">WYL domain-containing protein</fullName>
    </submittedName>
</protein>
<comment type="caution">
    <text evidence="1">The sequence shown here is derived from an EMBL/GenBank/DDBJ whole genome shotgun (WGS) entry which is preliminary data.</text>
</comment>
<name>A0A3E4GN42_9FIRM</name>
<gene>
    <name evidence="1" type="ORF">DXD67_12945</name>
</gene>
<organism evidence="1 2">
    <name type="scientific">Coprococcus comes</name>
    <dbReference type="NCBI Taxonomy" id="410072"/>
    <lineage>
        <taxon>Bacteria</taxon>
        <taxon>Bacillati</taxon>
        <taxon>Bacillota</taxon>
        <taxon>Clostridia</taxon>
        <taxon>Lachnospirales</taxon>
        <taxon>Lachnospiraceae</taxon>
        <taxon>Coprococcus</taxon>
    </lineage>
</organism>
<sequence length="308" mass="36418">MIFSELYSAYYHTVAEILKHATDHAVGKEELRTIIKENAFEESVMNIELALMEERWQLLKADGITVLKKKPKMPFTMIQKRWIKAISLDPRMKLFQDGRIDFEQDEWKEIEPLFTSEDYYIFDKYSDGDDYNDENYIRNFRLILDAIEKQYPLCIETYNHKGKIVQMVLLPQYLEYSEKDDKFRLIGQGLKLGGTVNLGRIIHCEKYAGDEKWKSLHRIPSRKRSVVFELNDERSALERVLLHFAHFEKQAERLDGKHYKITVNYDKDDETEIVIRILSFGPMIKVVAPAHFENLIKERLIKQKSCGL</sequence>
<dbReference type="EMBL" id="QSOV01000016">
    <property type="protein sequence ID" value="RGJ21517.1"/>
    <property type="molecule type" value="Genomic_DNA"/>
</dbReference>
<dbReference type="AlphaFoldDB" id="A0A3E4GN42"/>
<proteinExistence type="predicted"/>
<accession>A0A3E4GN42</accession>
<dbReference type="Proteomes" id="UP000260655">
    <property type="component" value="Unassembled WGS sequence"/>
</dbReference>